<evidence type="ECO:0000313" key="1">
    <source>
        <dbReference type="Proteomes" id="UP000093561"/>
    </source>
</evidence>
<reference evidence="2" key="3">
    <citation type="submission" date="2024-02" db="UniProtKB">
        <authorList>
            <consortium name="WormBaseParasite"/>
        </authorList>
    </citation>
    <scope>IDENTIFICATION</scope>
    <source>
        <strain evidence="2">pt0022</strain>
    </source>
</reference>
<sequence length="69" mass="7692">MNSSLCIYVFFSEREQSSLVPANHIACSLRMTITPQVGLYGEHTKMISSACSDNIIKSNKNDIQIRKGN</sequence>
<dbReference type="Proteomes" id="UP000093561">
    <property type="component" value="Unassembled WGS sequence"/>
</dbReference>
<name>A0AAF5PR53_WUCBA</name>
<dbReference type="AlphaFoldDB" id="A0AAF5PR53"/>
<evidence type="ECO:0000313" key="2">
    <source>
        <dbReference type="WBParaSite" id="mrna-Wban_04156"/>
    </source>
</evidence>
<reference evidence="1" key="1">
    <citation type="submission" date="2015-03" db="EMBL/GenBank/DDBJ databases">
        <title>Wuchereria bancrofti Genome Sequencing Papua New Guinea Strain.</title>
        <authorList>
            <person name="Small S.T."/>
            <person name="Serre D."/>
            <person name="Zimmerman P.A."/>
        </authorList>
    </citation>
    <scope>NUCLEOTIDE SEQUENCE [LARGE SCALE GENOMIC DNA]</scope>
    <source>
        <strain evidence="1">pt0022</strain>
    </source>
</reference>
<dbReference type="WBParaSite" id="mrna-Wban_04156">
    <property type="protein sequence ID" value="mrna-Wban_04156"/>
    <property type="gene ID" value="Wban_04156"/>
</dbReference>
<organism evidence="1 2">
    <name type="scientific">Wuchereria bancrofti</name>
    <dbReference type="NCBI Taxonomy" id="6293"/>
    <lineage>
        <taxon>Eukaryota</taxon>
        <taxon>Metazoa</taxon>
        <taxon>Ecdysozoa</taxon>
        <taxon>Nematoda</taxon>
        <taxon>Chromadorea</taxon>
        <taxon>Rhabditida</taxon>
        <taxon>Spirurina</taxon>
        <taxon>Spiruromorpha</taxon>
        <taxon>Filarioidea</taxon>
        <taxon>Onchocercidae</taxon>
        <taxon>Wuchereria</taxon>
    </lineage>
</organism>
<reference evidence="1" key="2">
    <citation type="journal article" date="2016" name="Mol. Ecol.">
        <title>Population genomics of the filarial nematode parasite Wuchereria bancrofti from mosquitoes.</title>
        <authorList>
            <person name="Small S.T."/>
            <person name="Reimer L.J."/>
            <person name="Tisch D.J."/>
            <person name="King C.L."/>
            <person name="Christensen B.M."/>
            <person name="Siba P.M."/>
            <person name="Kazura J.W."/>
            <person name="Serre D."/>
            <person name="Zimmerman P.A."/>
        </authorList>
    </citation>
    <scope>NUCLEOTIDE SEQUENCE</scope>
    <source>
        <strain evidence="1">pt0022</strain>
    </source>
</reference>
<proteinExistence type="predicted"/>
<protein>
    <submittedName>
        <fullName evidence="2">Uncharacterized protein</fullName>
    </submittedName>
</protein>
<accession>A0AAF5PR53</accession>